<dbReference type="SUPFAM" id="SSF56672">
    <property type="entry name" value="DNA/RNA polymerases"/>
    <property type="match status" value="1"/>
</dbReference>
<feature type="compositionally biased region" description="Basic and acidic residues" evidence="10">
    <location>
        <begin position="427"/>
        <end position="450"/>
    </location>
</feature>
<dbReference type="Gene3D" id="3.30.70.270">
    <property type="match status" value="1"/>
</dbReference>
<dbReference type="Pfam" id="PF13438">
    <property type="entry name" value="DUF4113"/>
    <property type="match status" value="1"/>
</dbReference>
<reference evidence="12 13" key="1">
    <citation type="journal article" date="2010" name="J. Bacteriol.">
        <title>Complete genome sequence of "Candidatus Puniceispirillum marinum" IMCC1322, a representative of the SAR116 clade in the Alphaproteobacteria.</title>
        <authorList>
            <person name="Oh H.M."/>
            <person name="Kwon K.K."/>
            <person name="Kang I."/>
            <person name="Kang S.G."/>
            <person name="Lee J.H."/>
            <person name="Kim S.J."/>
            <person name="Cho J.C."/>
        </authorList>
    </citation>
    <scope>NUCLEOTIDE SEQUENCE [LARGE SCALE GENOMIC DNA]</scope>
    <source>
        <strain evidence="12 13">IMCC1322</strain>
    </source>
</reference>
<keyword evidence="12" id="KW-0548">Nucleotidyltransferase</keyword>
<organism evidence="12 13">
    <name type="scientific">Puniceispirillum marinum (strain IMCC1322)</name>
    <dbReference type="NCBI Taxonomy" id="488538"/>
    <lineage>
        <taxon>Bacteria</taxon>
        <taxon>Pseudomonadati</taxon>
        <taxon>Pseudomonadota</taxon>
        <taxon>Alphaproteobacteria</taxon>
        <taxon>Candidatus Puniceispirillales</taxon>
        <taxon>Candidatus Puniceispirillaceae</taxon>
        <taxon>Candidatus Puniceispirillum</taxon>
    </lineage>
</organism>
<dbReference type="PANTHER" id="PTHR11076:SF34">
    <property type="entry name" value="PROTEIN UMUC"/>
    <property type="match status" value="1"/>
</dbReference>
<accession>D5BTW4</accession>
<dbReference type="EC" id="2.7.7.7" evidence="3"/>
<dbReference type="CDD" id="cd01700">
    <property type="entry name" value="PolY_Pol_V_umuC"/>
    <property type="match status" value="1"/>
</dbReference>
<gene>
    <name evidence="12" type="ordered locus">SAR116_1468</name>
</gene>
<dbReference type="Gene3D" id="3.30.1490.100">
    <property type="entry name" value="DNA polymerase, Y-family, little finger domain"/>
    <property type="match status" value="1"/>
</dbReference>
<dbReference type="STRING" id="488538.SAR116_1468"/>
<comment type="catalytic activity">
    <reaction evidence="9">
        <text>DNA(n) + a 2'-deoxyribonucleoside 5'-triphosphate = DNA(n+1) + diphosphate</text>
        <dbReference type="Rhea" id="RHEA:22508"/>
        <dbReference type="Rhea" id="RHEA-COMP:17339"/>
        <dbReference type="Rhea" id="RHEA-COMP:17340"/>
        <dbReference type="ChEBI" id="CHEBI:33019"/>
        <dbReference type="ChEBI" id="CHEBI:61560"/>
        <dbReference type="ChEBI" id="CHEBI:173112"/>
        <dbReference type="EC" id="2.7.7.7"/>
    </reaction>
</comment>
<evidence type="ECO:0000256" key="8">
    <source>
        <dbReference type="ARBA" id="ARBA00025589"/>
    </source>
</evidence>
<sequence length="450" mass="50208">MFALIDCNNFYCSCERVFQPALEGKPLIVLSNNDGCVIARSNEAKAIGVLMGDVYFKHKDRFRQQGILIRSSNYTLYGDMSHRVMSILSTFAPQAEIYSIDECFLDLSGFAPHGLVDYAHDICRTVKQWTGIPVSVGIGQTKTLAKLANRIAKRNKLARGVYCIDTAAQLEGALQNTAITDIWGIGRRLGKRLNAQGIQTAAGFARLQDGWIRKNMGVTGLRTALELRGTICLSLDTQQQDKQSICVSRSFGKSIDDYDALHDIVSTFATMAAAKLRKGKMVAGGLSVFIRTNAFQQNQPQYSNAQTMGMIPATNSTQEIHKAAQQILKNIYRAGHHYKKAGILLLDLCRAEARPDMLFHTENPRNSKLIESCDVINQKFGVGSIQYGQLKRPRGWYAPQKYRSPHYTTSWADIPLASAQDNFFQPDNRRQHTGNRQDDRRDEGDADTKG</sequence>
<evidence type="ECO:0000256" key="9">
    <source>
        <dbReference type="ARBA" id="ARBA00049244"/>
    </source>
</evidence>
<keyword evidence="13" id="KW-1185">Reference proteome</keyword>
<dbReference type="GO" id="GO:0042276">
    <property type="term" value="P:error-prone translesion synthesis"/>
    <property type="evidence" value="ECO:0007669"/>
    <property type="project" value="TreeGrafter"/>
</dbReference>
<evidence type="ECO:0000313" key="12">
    <source>
        <dbReference type="EMBL" id="ADE39711.1"/>
    </source>
</evidence>
<dbReference type="KEGG" id="apb:SAR116_1468"/>
<evidence type="ECO:0000256" key="3">
    <source>
        <dbReference type="ARBA" id="ARBA00012417"/>
    </source>
</evidence>
<keyword evidence="12" id="KW-0808">Transferase</keyword>
<dbReference type="Pfam" id="PF11799">
    <property type="entry name" value="IMS_C"/>
    <property type="match status" value="1"/>
</dbReference>
<dbReference type="Pfam" id="PF00817">
    <property type="entry name" value="IMS"/>
    <property type="match status" value="1"/>
</dbReference>
<dbReference type="InterPro" id="IPR001126">
    <property type="entry name" value="UmuC"/>
</dbReference>
<dbReference type="OrthoDB" id="9808813at2"/>
<keyword evidence="5" id="KW-0741">SOS mutagenesis</keyword>
<comment type="function">
    <text evidence="8">Poorly processive, error-prone DNA polymerase involved in untargeted mutagenesis. Copies undamaged DNA at stalled replication forks, which arise in vivo from mismatched or misaligned primer ends. These misaligned primers can be extended by PolIV. Exhibits no 3'-5' exonuclease (proofreading) activity. May be involved in translesional synthesis, in conjunction with the beta clamp from PolIII.</text>
</comment>
<keyword evidence="7" id="KW-0742">SOS response</keyword>
<evidence type="ECO:0000256" key="7">
    <source>
        <dbReference type="ARBA" id="ARBA00023236"/>
    </source>
</evidence>
<dbReference type="Gene3D" id="3.40.1170.60">
    <property type="match status" value="1"/>
</dbReference>
<dbReference type="eggNOG" id="COG0389">
    <property type="taxonomic scope" value="Bacteria"/>
</dbReference>
<dbReference type="GO" id="GO:0009432">
    <property type="term" value="P:SOS response"/>
    <property type="evidence" value="ECO:0007669"/>
    <property type="project" value="UniProtKB-KW"/>
</dbReference>
<dbReference type="RefSeq" id="WP_013046338.1">
    <property type="nucleotide sequence ID" value="NC_014010.1"/>
</dbReference>
<dbReference type="InterPro" id="IPR050116">
    <property type="entry name" value="DNA_polymerase-Y"/>
</dbReference>
<dbReference type="EMBL" id="CP001751">
    <property type="protein sequence ID" value="ADE39711.1"/>
    <property type="molecule type" value="Genomic_DNA"/>
</dbReference>
<comment type="similarity">
    <text evidence="1">Belongs to the DNA polymerase type-Y family.</text>
</comment>
<evidence type="ECO:0000256" key="6">
    <source>
        <dbReference type="ARBA" id="ARBA00023204"/>
    </source>
</evidence>
<dbReference type="InterPro" id="IPR017961">
    <property type="entry name" value="DNA_pol_Y-fam_little_finger"/>
</dbReference>
<dbReference type="GO" id="GO:0003684">
    <property type="term" value="F:damaged DNA binding"/>
    <property type="evidence" value="ECO:0007669"/>
    <property type="project" value="InterPro"/>
</dbReference>
<evidence type="ECO:0000256" key="2">
    <source>
        <dbReference type="ARBA" id="ARBA00011245"/>
    </source>
</evidence>
<feature type="domain" description="UmuC" evidence="11">
    <location>
        <begin position="2"/>
        <end position="186"/>
    </location>
</feature>
<dbReference type="InterPro" id="IPR043502">
    <property type="entry name" value="DNA/RNA_pol_sf"/>
</dbReference>
<dbReference type="PROSITE" id="PS50173">
    <property type="entry name" value="UMUC"/>
    <property type="match status" value="1"/>
</dbReference>
<evidence type="ECO:0000256" key="10">
    <source>
        <dbReference type="SAM" id="MobiDB-lite"/>
    </source>
</evidence>
<evidence type="ECO:0000256" key="1">
    <source>
        <dbReference type="ARBA" id="ARBA00010945"/>
    </source>
</evidence>
<dbReference type="GO" id="GO:0005829">
    <property type="term" value="C:cytosol"/>
    <property type="evidence" value="ECO:0007669"/>
    <property type="project" value="TreeGrafter"/>
</dbReference>
<dbReference type="Gene3D" id="1.10.150.20">
    <property type="entry name" value="5' to 3' exonuclease, C-terminal subdomain"/>
    <property type="match status" value="1"/>
</dbReference>
<dbReference type="GO" id="GO:0003887">
    <property type="term" value="F:DNA-directed DNA polymerase activity"/>
    <property type="evidence" value="ECO:0007669"/>
    <property type="project" value="UniProtKB-EC"/>
</dbReference>
<dbReference type="InterPro" id="IPR043128">
    <property type="entry name" value="Rev_trsase/Diguanyl_cyclase"/>
</dbReference>
<evidence type="ECO:0000259" key="11">
    <source>
        <dbReference type="PROSITE" id="PS50173"/>
    </source>
</evidence>
<comment type="subunit">
    <text evidence="2">Monomer.</text>
</comment>
<dbReference type="HOGENOM" id="CLU_012348_3_0_5"/>
<keyword evidence="6" id="KW-0234">DNA repair</keyword>
<name>D5BTW4_PUNMI</name>
<dbReference type="AlphaFoldDB" id="D5BTW4"/>
<dbReference type="GO" id="GO:0006281">
    <property type="term" value="P:DNA repair"/>
    <property type="evidence" value="ECO:0007669"/>
    <property type="project" value="UniProtKB-KW"/>
</dbReference>
<protein>
    <recommendedName>
        <fullName evidence="3">DNA-directed DNA polymerase</fullName>
        <ecNumber evidence="3">2.7.7.7</ecNumber>
    </recommendedName>
</protein>
<evidence type="ECO:0000256" key="5">
    <source>
        <dbReference type="ARBA" id="ARBA00023199"/>
    </source>
</evidence>
<dbReference type="SUPFAM" id="SSF100879">
    <property type="entry name" value="Lesion bypass DNA polymerase (Y-family), little finger domain"/>
    <property type="match status" value="1"/>
</dbReference>
<feature type="region of interest" description="Disordered" evidence="10">
    <location>
        <begin position="420"/>
        <end position="450"/>
    </location>
</feature>
<keyword evidence="4" id="KW-0227">DNA damage</keyword>
<dbReference type="PANTHER" id="PTHR11076">
    <property type="entry name" value="DNA REPAIR POLYMERASE UMUC / TRANSFERASE FAMILY MEMBER"/>
    <property type="match status" value="1"/>
</dbReference>
<evidence type="ECO:0000313" key="13">
    <source>
        <dbReference type="Proteomes" id="UP000007460"/>
    </source>
</evidence>
<proteinExistence type="inferred from homology"/>
<dbReference type="InterPro" id="IPR036775">
    <property type="entry name" value="DNA_pol_Y-fam_lit_finger_sf"/>
</dbReference>
<dbReference type="Proteomes" id="UP000007460">
    <property type="component" value="Chromosome"/>
</dbReference>
<dbReference type="InterPro" id="IPR025188">
    <property type="entry name" value="DUF4113"/>
</dbReference>
<evidence type="ECO:0000256" key="4">
    <source>
        <dbReference type="ARBA" id="ARBA00022763"/>
    </source>
</evidence>